<dbReference type="Proteomes" id="UP000192247">
    <property type="component" value="Unassembled WGS sequence"/>
</dbReference>
<dbReference type="InterPro" id="IPR051130">
    <property type="entry name" value="Mito_struct-func_regulator"/>
</dbReference>
<evidence type="ECO:0000256" key="1">
    <source>
        <dbReference type="ARBA" id="ARBA00009670"/>
    </source>
</evidence>
<dbReference type="InterPro" id="IPR004147">
    <property type="entry name" value="ABC1_dom"/>
</dbReference>
<dbReference type="OrthoDB" id="427480at2759"/>
<proteinExistence type="inferred from homology"/>
<evidence type="ECO:0000313" key="3">
    <source>
        <dbReference type="EMBL" id="OQR71993.1"/>
    </source>
</evidence>
<accession>A0A1V9XF11</accession>
<dbReference type="STRING" id="418985.A0A1V9XF11"/>
<keyword evidence="3" id="KW-0418">Kinase</keyword>
<dbReference type="GO" id="GO:0055088">
    <property type="term" value="P:lipid homeostasis"/>
    <property type="evidence" value="ECO:0007669"/>
    <property type="project" value="TreeGrafter"/>
</dbReference>
<dbReference type="InParanoid" id="A0A1V9XF11"/>
<dbReference type="InterPro" id="IPR011009">
    <property type="entry name" value="Kinase-like_dom_sf"/>
</dbReference>
<evidence type="ECO:0000313" key="4">
    <source>
        <dbReference type="Proteomes" id="UP000192247"/>
    </source>
</evidence>
<dbReference type="EMBL" id="MNPL01012869">
    <property type="protein sequence ID" value="OQR71993.1"/>
    <property type="molecule type" value="Genomic_DNA"/>
</dbReference>
<keyword evidence="4" id="KW-1185">Reference proteome</keyword>
<organism evidence="3 4">
    <name type="scientific">Tropilaelaps mercedesae</name>
    <dbReference type="NCBI Taxonomy" id="418985"/>
    <lineage>
        <taxon>Eukaryota</taxon>
        <taxon>Metazoa</taxon>
        <taxon>Ecdysozoa</taxon>
        <taxon>Arthropoda</taxon>
        <taxon>Chelicerata</taxon>
        <taxon>Arachnida</taxon>
        <taxon>Acari</taxon>
        <taxon>Parasitiformes</taxon>
        <taxon>Mesostigmata</taxon>
        <taxon>Gamasina</taxon>
        <taxon>Dermanyssoidea</taxon>
        <taxon>Laelapidae</taxon>
        <taxon>Tropilaelaps</taxon>
    </lineage>
</organism>
<dbReference type="PANTHER" id="PTHR43173:SF19">
    <property type="entry name" value="AARF DOMAIN-CONTAINING PROTEIN KINASE 1"/>
    <property type="match status" value="1"/>
</dbReference>
<comment type="caution">
    <text evidence="3">The sequence shown here is derived from an EMBL/GenBank/DDBJ whole genome shotgun (WGS) entry which is preliminary data.</text>
</comment>
<sequence length="517" mass="58583">MLKRALKLGAVGIVVGATAGGTYVSLRNNDLKHLGVCRVARSVIAVGSIVSDYERSFKGLEESDERYADVRHHFHQRSAERLLKLCCANGGTYIKVGQHIAALENLLPEEYINTLKVLHANAPQSTLASVKRVIKEELGKNVEDIFEVFDENPIGCASLAQVHKAKLRSSDGSSDAGRHVAVKVQHNDVYRNSFTDMAVMEVLGRLVDKLFPEFSLLWLVEETKLNLPKELDFSLEAENCREVQRRLGHLSWLRIPFVWSEFTTKRVLVMDFHEGGFVNDKSYLDKHGISPYKVVGRLGKLYSEMIFEQGFVHCDPHPGNILVDPRGNIILLDHGLYSKLSDEFRDQYARMWLAIINRNVDEIERVTFEMKVPNNLSKILASIVTGRRWRAIADGTIGRSGDSSEAQEIKTFAAKHVDLINAVLRSVPREMLLLFKTNDLLRGIEASLGTRHVAKSFVVMSQCCIRGVYSRKLREEGLSAGRRLTLYAQQWLWLVRLSVYHWFRWFSLVLAQSLHVS</sequence>
<dbReference type="GO" id="GO:0016301">
    <property type="term" value="F:kinase activity"/>
    <property type="evidence" value="ECO:0007669"/>
    <property type="project" value="UniProtKB-KW"/>
</dbReference>
<reference evidence="3 4" key="1">
    <citation type="journal article" date="2017" name="Gigascience">
        <title>Draft genome of the honey bee ectoparasitic mite, Tropilaelaps mercedesae, is shaped by the parasitic life history.</title>
        <authorList>
            <person name="Dong X."/>
            <person name="Armstrong S.D."/>
            <person name="Xia D."/>
            <person name="Makepeace B.L."/>
            <person name="Darby A.C."/>
            <person name="Kadowaki T."/>
        </authorList>
    </citation>
    <scope>NUCLEOTIDE SEQUENCE [LARGE SCALE GENOMIC DNA]</scope>
    <source>
        <strain evidence="3">Wuxi-XJTLU</strain>
    </source>
</reference>
<dbReference type="Gene3D" id="1.10.510.10">
    <property type="entry name" value="Transferase(Phosphotransferase) domain 1"/>
    <property type="match status" value="1"/>
</dbReference>
<name>A0A1V9XF11_9ACAR</name>
<dbReference type="InterPro" id="IPR045307">
    <property type="entry name" value="ADCK1_dom"/>
</dbReference>
<dbReference type="GO" id="GO:0005743">
    <property type="term" value="C:mitochondrial inner membrane"/>
    <property type="evidence" value="ECO:0007669"/>
    <property type="project" value="TreeGrafter"/>
</dbReference>
<feature type="domain" description="ABC1 atypical kinase-like" evidence="2">
    <location>
        <begin position="118"/>
        <end position="365"/>
    </location>
</feature>
<protein>
    <submittedName>
        <fullName evidence="3">Putative aarF domain-containing protein kinase 1-like</fullName>
    </submittedName>
</protein>
<gene>
    <name evidence="3" type="ORF">BIW11_10657</name>
</gene>
<dbReference type="SUPFAM" id="SSF56112">
    <property type="entry name" value="Protein kinase-like (PK-like)"/>
    <property type="match status" value="1"/>
</dbReference>
<evidence type="ECO:0000259" key="2">
    <source>
        <dbReference type="Pfam" id="PF03109"/>
    </source>
</evidence>
<dbReference type="GO" id="GO:0007005">
    <property type="term" value="P:mitochondrion organization"/>
    <property type="evidence" value="ECO:0007669"/>
    <property type="project" value="TreeGrafter"/>
</dbReference>
<comment type="similarity">
    <text evidence="1">Belongs to the protein kinase superfamily. ADCK protein kinase family.</text>
</comment>
<dbReference type="Pfam" id="PF03109">
    <property type="entry name" value="ABC1"/>
    <property type="match status" value="1"/>
</dbReference>
<dbReference type="AlphaFoldDB" id="A0A1V9XF11"/>
<dbReference type="FunCoup" id="A0A1V9XF11">
    <property type="interactions" value="693"/>
</dbReference>
<dbReference type="CDD" id="cd13969">
    <property type="entry name" value="ADCK1-like"/>
    <property type="match status" value="1"/>
</dbReference>
<dbReference type="PANTHER" id="PTHR43173">
    <property type="entry name" value="ABC1 FAMILY PROTEIN"/>
    <property type="match status" value="1"/>
</dbReference>
<keyword evidence="3" id="KW-0808">Transferase</keyword>